<organism evidence="1 2">
    <name type="scientific">Methanosarcina siciliae C2J</name>
    <dbReference type="NCBI Taxonomy" id="1434118"/>
    <lineage>
        <taxon>Archaea</taxon>
        <taxon>Methanobacteriati</taxon>
        <taxon>Methanobacteriota</taxon>
        <taxon>Stenosarchaea group</taxon>
        <taxon>Methanomicrobia</taxon>
        <taxon>Methanosarcinales</taxon>
        <taxon>Methanosarcinaceae</taxon>
        <taxon>Methanosarcina</taxon>
    </lineage>
</organism>
<dbReference type="EMBL" id="CP009508">
    <property type="protein sequence ID" value="AKB38529.1"/>
    <property type="molecule type" value="Genomic_DNA"/>
</dbReference>
<reference evidence="1 2" key="1">
    <citation type="submission" date="2014-07" db="EMBL/GenBank/DDBJ databases">
        <title>Methanogenic archaea and the global carbon cycle.</title>
        <authorList>
            <person name="Henriksen J.R."/>
            <person name="Luke J."/>
            <person name="Reinhart S."/>
            <person name="Benedict M.N."/>
            <person name="Youngblut N.D."/>
            <person name="Metcalf M.E."/>
            <person name="Whitaker R.J."/>
            <person name="Metcalf W.W."/>
        </authorList>
    </citation>
    <scope>NUCLEOTIDE SEQUENCE [LARGE SCALE GENOMIC DNA]</scope>
    <source>
        <strain evidence="1 2">C2J</strain>
    </source>
</reference>
<evidence type="ECO:0000313" key="1">
    <source>
        <dbReference type="EMBL" id="AKB38529.1"/>
    </source>
</evidence>
<gene>
    <name evidence="1" type="ORF">MSSAC_3939</name>
</gene>
<dbReference type="HOGENOM" id="CLU_3178641_0_0_2"/>
<accession>A0A0E3PT92</accession>
<dbReference type="AlphaFoldDB" id="A0A0E3PT92"/>
<dbReference type="KEGG" id="msj:MSSAC_3939"/>
<dbReference type="Proteomes" id="UP000033123">
    <property type="component" value="Chromosome"/>
</dbReference>
<dbReference type="PATRIC" id="fig|1434118.4.peg.5059"/>
<name>A0A0E3PT92_9EURY</name>
<sequence length="52" mass="6149">MIDSISFFFTTKKQDVESMVDLFTLIKDYLVDQEDGIRHLITWFLTGVYKIS</sequence>
<evidence type="ECO:0000313" key="2">
    <source>
        <dbReference type="Proteomes" id="UP000033123"/>
    </source>
</evidence>
<proteinExistence type="predicted"/>
<protein>
    <submittedName>
        <fullName evidence="1">Mobile element protein</fullName>
    </submittedName>
</protein>